<reference evidence="18" key="1">
    <citation type="journal article" date="2021" name="Cell">
        <title>Tracing the genetic footprints of vertebrate landing in non-teleost ray-finned fishes.</title>
        <authorList>
            <person name="Bi X."/>
            <person name="Wang K."/>
            <person name="Yang L."/>
            <person name="Pan H."/>
            <person name="Jiang H."/>
            <person name="Wei Q."/>
            <person name="Fang M."/>
            <person name="Yu H."/>
            <person name="Zhu C."/>
            <person name="Cai Y."/>
            <person name="He Y."/>
            <person name="Gan X."/>
            <person name="Zeng H."/>
            <person name="Yu D."/>
            <person name="Zhu Y."/>
            <person name="Jiang H."/>
            <person name="Qiu Q."/>
            <person name="Yang H."/>
            <person name="Zhang Y.E."/>
            <person name="Wang W."/>
            <person name="Zhu M."/>
            <person name="He S."/>
            <person name="Zhang G."/>
        </authorList>
    </citation>
    <scope>NUCLEOTIDE SEQUENCE</scope>
    <source>
        <strain evidence="18">Bchr_001</strain>
    </source>
</reference>
<dbReference type="PANTHER" id="PTHR23343:SF117">
    <property type="entry name" value="ZONA PELLUCIDA SPERM-BINDING PROTEIN 4-LIKE ISOFORM X1"/>
    <property type="match status" value="1"/>
</dbReference>
<feature type="domain" description="ZP" evidence="16">
    <location>
        <begin position="1277"/>
        <end position="1542"/>
    </location>
</feature>
<keyword evidence="11" id="KW-0325">Glycoprotein</keyword>
<keyword evidence="9" id="KW-0472">Membrane</keyword>
<evidence type="ECO:0000256" key="14">
    <source>
        <dbReference type="PROSITE-ProRule" id="PRU00779"/>
    </source>
</evidence>
<accession>A0ABS2YVP4</accession>
<dbReference type="Pfam" id="PF23344">
    <property type="entry name" value="ZP-N"/>
    <property type="match status" value="1"/>
</dbReference>
<organism evidence="18 19">
    <name type="scientific">Polypterus senegalus</name>
    <name type="common">Senegal bichir</name>
    <dbReference type="NCBI Taxonomy" id="55291"/>
    <lineage>
        <taxon>Eukaryota</taxon>
        <taxon>Metazoa</taxon>
        <taxon>Chordata</taxon>
        <taxon>Craniata</taxon>
        <taxon>Vertebrata</taxon>
        <taxon>Euteleostomi</taxon>
        <taxon>Actinopterygii</taxon>
        <taxon>Polypteriformes</taxon>
        <taxon>Polypteridae</taxon>
        <taxon>Polypterus</taxon>
    </lineage>
</organism>
<dbReference type="SMART" id="SM00018">
    <property type="entry name" value="PD"/>
    <property type="match status" value="1"/>
</dbReference>
<evidence type="ECO:0000256" key="8">
    <source>
        <dbReference type="ARBA" id="ARBA00022989"/>
    </source>
</evidence>
<evidence type="ECO:0000256" key="12">
    <source>
        <dbReference type="ARBA" id="ARBA00023279"/>
    </source>
</evidence>
<feature type="domain" description="P-type" evidence="17">
    <location>
        <begin position="1235"/>
        <end position="1275"/>
    </location>
</feature>
<evidence type="ECO:0000256" key="15">
    <source>
        <dbReference type="SAM" id="SignalP"/>
    </source>
</evidence>
<keyword evidence="6" id="KW-0812">Transmembrane</keyword>
<dbReference type="PROSITE" id="PS51448">
    <property type="entry name" value="P_TREFOIL_2"/>
    <property type="match status" value="1"/>
</dbReference>
<feature type="disulfide bond" evidence="14">
    <location>
        <begin position="1247"/>
        <end position="1262"/>
    </location>
</feature>
<comment type="caution">
    <text evidence="18">The sequence shown here is derived from an EMBL/GenBank/DDBJ whole genome shotgun (WGS) entry which is preliminary data.</text>
</comment>
<dbReference type="CDD" id="cd00111">
    <property type="entry name" value="Trefoil"/>
    <property type="match status" value="1"/>
</dbReference>
<feature type="chain" id="PRO_5045205282" evidence="15">
    <location>
        <begin position="27"/>
        <end position="1589"/>
    </location>
</feature>
<keyword evidence="7 15" id="KW-0732">Signal</keyword>
<dbReference type="InterPro" id="IPR051148">
    <property type="entry name" value="Zona_Pellucida_Domain_gp"/>
</dbReference>
<dbReference type="Gene3D" id="2.60.40.3210">
    <property type="entry name" value="Zona pellucida, ZP-N domain"/>
    <property type="match status" value="1"/>
</dbReference>
<keyword evidence="5" id="KW-0165">Cleavage on pair of basic residues</keyword>
<evidence type="ECO:0000259" key="17">
    <source>
        <dbReference type="PROSITE" id="PS51448"/>
    </source>
</evidence>
<feature type="non-terminal residue" evidence="18">
    <location>
        <position position="1"/>
    </location>
</feature>
<evidence type="ECO:0000313" key="18">
    <source>
        <dbReference type="EMBL" id="MBN3290635.1"/>
    </source>
</evidence>
<keyword evidence="3" id="KW-0964">Secreted</keyword>
<keyword evidence="8" id="KW-1133">Transmembrane helix</keyword>
<evidence type="ECO:0000256" key="5">
    <source>
        <dbReference type="ARBA" id="ARBA00022685"/>
    </source>
</evidence>
<keyword evidence="10 14" id="KW-1015">Disulfide bond</keyword>
<dbReference type="Gene3D" id="2.60.40.4100">
    <property type="entry name" value="Zona pellucida, ZP-C domain"/>
    <property type="match status" value="1"/>
</dbReference>
<proteinExistence type="predicted"/>
<dbReference type="Pfam" id="PF00088">
    <property type="entry name" value="Trefoil"/>
    <property type="match status" value="1"/>
</dbReference>
<gene>
    <name evidence="18" type="primary">Zp4_20</name>
    <name evidence="18" type="ORF">GTO92_0012063</name>
</gene>
<evidence type="ECO:0000313" key="19">
    <source>
        <dbReference type="Proteomes" id="UP001166052"/>
    </source>
</evidence>
<feature type="disulfide bond" evidence="14">
    <location>
        <begin position="1237"/>
        <end position="1263"/>
    </location>
</feature>
<protein>
    <submittedName>
        <fullName evidence="18">ZP4 protein</fullName>
    </submittedName>
</protein>
<feature type="signal peptide" evidence="15">
    <location>
        <begin position="1"/>
        <end position="26"/>
    </location>
</feature>
<keyword evidence="19" id="KW-1185">Reference proteome</keyword>
<sequence>MMLLKGQAVLPLFLLVWLSGINFLTGDEGSLEAMIDHSSPTVEKFSNKRDSLISPVLPSDEVVTILGFESDDKDGSGDLLYQDFDVLDVDEINVPMKQNELNISMASPDMMVVKAINYNKKALVELSDFVVNTDVPHGADLEDSELLQDREDHDSEHSGAWSPALVALVKGIPSEQVCHEVAVFPYESSCSWMSMSAQFFGSPADLKVRLNSSLVQVIRIAHQCKYKMEKRTGFFIFTAYNDGCNVQKIRGCHVLTLLWQNEKVSLACPAGDVSVGLPPAVLCNDTSMTVGLPSVSPDDLKVKDHLHWVPAHRIAKRCKYEFLKDAFGRIFFTASYKGCYIKREGSYYILTMRYTSPNHKENVLAMRCPIHYGEHVTTPHSTVPPVSRPKVSCHASTMDVLLPGAVPDQVKVKDKKHQEVAVQPLAERCHYLLRRRGHDLMFTASYKSCHVHMENHYYTLTVVYKPTVGPQVVITMKCLVRWHPPLPLSTPMKPSTPKPVHIVCGASSMSLELPGGLLGQVKVLDKSHHPVVVLNAPKKCQYHLVKRGKTIVFTAGYTSCHVYTEHSRYVVVVLYTSENGVQEQVTMKCPIHAVPTSSPATSSPPLLYSTTCKVSSMTLTLPGGSFNQVNIMDKSNRMVAVVELPRHCGYSLLKAGGHLLFTVEYKACDVRMQDHHYTLTVIYLSAAGDRIVQMKCPVQQASTALPTTAVHPHYSCMASGMTVVLPYGSLDQVKIVGNLGQEIVASKAPKHCGYKLVKGKGTITFSASYTACDIQVENHHYILHMSYKPAIGNPMTVTLSCPLGGDPFKTTTPATSTRKPSFPIECKTSSMAVALPAVSPNDVQVVDQSGHPVHVISAPKTCGYTLEMKGKMLVLTALYKACHVSIQHAHYVLEVLYKSGRDKRQSVTMKCPVPRIPPPTISTSTHYPPLVSCKPSSMSVVLPVEFPEQVLILGLHGDEKVLSFKPKECGYTVVKSMGKITLTALYTSCGVHKEENFFVLNLRFYPIVGHPVAVQMKCPAIHVHPTPPRTSPTVSADPRVVCQPTSMTVELPKGKLEDIKLIDKMGRMVAVQQAPKKCGYHLAEAKKISFLIPYKACDVKIMDHHYTLAVAYTPTSGGQRKVIVKCPVIGKPPSPLEAGVSCDEDCMSIDLPTGPLDQVKVVDEYHNAVTVKQSVHCGYNLSSGVGKLHFSAFYKACHVKIQNGHHVLTVLYTTSVGTHGEVQLKCPVHDLVFHQGCDLPRKKQVQCGPSGIYPNVCRSKGCCVDPKTSHCFYPMDTCTSDGHFVFAVYRTSSKPDVDPGSLYVSDHSCAPVICTPDFAVFKIPLTGCGTHRFVIGETSIYLADVFGKRYKNHQIYGQILRHTPYHSQIECRYSKGTHASAGYMVVNSPALPDVVSSGELGIVLRIAKDDGYATFFPDTQVPLRYLLGSKIYLEVKIVNPPTPEVVLLVHYCIAYPRSSENVWVLMYNGCPNALDYGTGLHLKDHNWQPVPKHTRRFDVTTFQFMDAKENLLDEEIYFMCSTEICSHKESCVEGCFDGRQMAVPQSEWGRLCAGKPCPRQLRVERAIADHGSLLQRDVPSTLENGNFLN</sequence>
<dbReference type="InterPro" id="IPR054554">
    <property type="entry name" value="ZP1/4_Ig-like"/>
</dbReference>
<evidence type="ECO:0000256" key="13">
    <source>
        <dbReference type="ARBA" id="ARBA00024183"/>
    </source>
</evidence>
<evidence type="ECO:0000256" key="6">
    <source>
        <dbReference type="ARBA" id="ARBA00022692"/>
    </source>
</evidence>
<dbReference type="InterPro" id="IPR000519">
    <property type="entry name" value="P_trefoil_dom"/>
</dbReference>
<dbReference type="InterPro" id="IPR055355">
    <property type="entry name" value="ZP-C"/>
</dbReference>
<keyword evidence="4" id="KW-0272">Extracellular matrix</keyword>
<dbReference type="InterPro" id="IPR055356">
    <property type="entry name" value="ZP-N"/>
</dbReference>
<feature type="non-terminal residue" evidence="18">
    <location>
        <position position="1589"/>
    </location>
</feature>
<evidence type="ECO:0000256" key="3">
    <source>
        <dbReference type="ARBA" id="ARBA00022525"/>
    </source>
</evidence>
<evidence type="ECO:0000256" key="4">
    <source>
        <dbReference type="ARBA" id="ARBA00022530"/>
    </source>
</evidence>
<dbReference type="InterPro" id="IPR001507">
    <property type="entry name" value="ZP_dom"/>
</dbReference>
<evidence type="ECO:0000256" key="1">
    <source>
        <dbReference type="ARBA" id="ARBA00004251"/>
    </source>
</evidence>
<dbReference type="EMBL" id="JAAWVN010009002">
    <property type="protein sequence ID" value="MBN3290635.1"/>
    <property type="molecule type" value="Genomic_DNA"/>
</dbReference>
<keyword evidence="2" id="KW-1003">Cell membrane</keyword>
<evidence type="ECO:0000256" key="2">
    <source>
        <dbReference type="ARBA" id="ARBA00022475"/>
    </source>
</evidence>
<evidence type="ECO:0000256" key="10">
    <source>
        <dbReference type="ARBA" id="ARBA00023157"/>
    </source>
</evidence>
<dbReference type="PANTHER" id="PTHR23343">
    <property type="entry name" value="ZONA PELLUCIDA SPERM-BINDING PROTEIN"/>
    <property type="match status" value="1"/>
</dbReference>
<dbReference type="Pfam" id="PF00100">
    <property type="entry name" value="Zona_pellucida"/>
    <property type="match status" value="1"/>
</dbReference>
<comment type="subcellular location">
    <subcellularLocation>
        <location evidence="1">Cell membrane</location>
        <topology evidence="1">Single-pass type I membrane protein</topology>
    </subcellularLocation>
    <subcellularLocation>
        <location evidence="13">Zona pellucida</location>
    </subcellularLocation>
</comment>
<name>A0ABS2YVP4_POLSE</name>
<dbReference type="PROSITE" id="PS51034">
    <property type="entry name" value="ZP_2"/>
    <property type="match status" value="1"/>
</dbReference>
<dbReference type="Proteomes" id="UP001166052">
    <property type="component" value="Unassembled WGS sequence"/>
</dbReference>
<evidence type="ECO:0000256" key="7">
    <source>
        <dbReference type="ARBA" id="ARBA00022729"/>
    </source>
</evidence>
<evidence type="ECO:0000256" key="9">
    <source>
        <dbReference type="ARBA" id="ARBA00023136"/>
    </source>
</evidence>
<dbReference type="SMART" id="SM00241">
    <property type="entry name" value="ZP"/>
    <property type="match status" value="1"/>
</dbReference>
<dbReference type="Pfam" id="PF22821">
    <property type="entry name" value="ZP1_ZP4_Ig-like"/>
    <property type="match status" value="5"/>
</dbReference>
<keyword evidence="12" id="KW-0278">Fertilization</keyword>
<dbReference type="SUPFAM" id="SSF57492">
    <property type="entry name" value="Trefoil"/>
    <property type="match status" value="1"/>
</dbReference>
<dbReference type="Gene3D" id="4.10.110.10">
    <property type="entry name" value="Spasmolytic Protein, domain 1"/>
    <property type="match status" value="1"/>
</dbReference>
<comment type="caution">
    <text evidence="14">Lacks conserved residue(s) required for the propagation of feature annotation.</text>
</comment>
<dbReference type="InterPro" id="IPR044913">
    <property type="entry name" value="P_trefoil_dom_sf"/>
</dbReference>
<evidence type="ECO:0000256" key="11">
    <source>
        <dbReference type="ARBA" id="ARBA00023180"/>
    </source>
</evidence>
<dbReference type="InterPro" id="IPR042235">
    <property type="entry name" value="ZP-C_dom"/>
</dbReference>
<evidence type="ECO:0000259" key="16">
    <source>
        <dbReference type="PROSITE" id="PS51034"/>
    </source>
</evidence>